<dbReference type="EMBL" id="CP028777">
    <property type="protein sequence ID" value="AWU78314.1"/>
    <property type="molecule type" value="Genomic_DNA"/>
</dbReference>
<protein>
    <submittedName>
        <fullName evidence="2">Uncharacterized protein</fullName>
    </submittedName>
</protein>
<reference evidence="2 3" key="1">
    <citation type="submission" date="2018-06" db="EMBL/GenBank/DDBJ databases">
        <title>Population genomics shows no distinction between pathogenic Candida krusei and environmental Pichia kudriavzevii: One species, four names.</title>
        <authorList>
            <person name="Douglass A.P."/>
            <person name="Offei B."/>
            <person name="Braun-Galleani S."/>
            <person name="Coughlan A.Y."/>
            <person name="Martos A."/>
            <person name="Ortiz-Merino R.A."/>
            <person name="Byrne K.P."/>
            <person name="Wolfe K.H."/>
        </authorList>
    </citation>
    <scope>NUCLEOTIDE SEQUENCE [LARGE SCALE GENOMIC DNA]</scope>
    <source>
        <strain evidence="2 3">CBS573</strain>
    </source>
</reference>
<name>A0A2U9RA29_PICKU</name>
<organism evidence="2 3">
    <name type="scientific">Pichia kudriavzevii</name>
    <name type="common">Yeast</name>
    <name type="synonym">Issatchenkia orientalis</name>
    <dbReference type="NCBI Taxonomy" id="4909"/>
    <lineage>
        <taxon>Eukaryota</taxon>
        <taxon>Fungi</taxon>
        <taxon>Dikarya</taxon>
        <taxon>Ascomycota</taxon>
        <taxon>Saccharomycotina</taxon>
        <taxon>Pichiomycetes</taxon>
        <taxon>Pichiales</taxon>
        <taxon>Pichiaceae</taxon>
        <taxon>Pichia</taxon>
    </lineage>
</organism>
<dbReference type="SUPFAM" id="SSF50998">
    <property type="entry name" value="Quinoprotein alcohol dehydrogenase-like"/>
    <property type="match status" value="1"/>
</dbReference>
<evidence type="ECO:0000313" key="2">
    <source>
        <dbReference type="EMBL" id="AWU78314.1"/>
    </source>
</evidence>
<dbReference type="GeneID" id="40386173"/>
<dbReference type="VEuPathDB" id="FungiDB:C5L36_0E03710"/>
<evidence type="ECO:0000256" key="1">
    <source>
        <dbReference type="SAM" id="MobiDB-lite"/>
    </source>
</evidence>
<dbReference type="AlphaFoldDB" id="A0A2U9RA29"/>
<dbReference type="InterPro" id="IPR011047">
    <property type="entry name" value="Quinoprotein_ADH-like_sf"/>
</dbReference>
<dbReference type="RefSeq" id="XP_029323790.1">
    <property type="nucleotide sequence ID" value="XM_029467930.1"/>
</dbReference>
<proteinExistence type="predicted"/>
<dbReference type="Proteomes" id="UP000249293">
    <property type="component" value="Chromosome 5"/>
</dbReference>
<evidence type="ECO:0000313" key="3">
    <source>
        <dbReference type="Proteomes" id="UP000249293"/>
    </source>
</evidence>
<accession>A0A2U9RA29</accession>
<keyword evidence="3" id="KW-1185">Reference proteome</keyword>
<gene>
    <name evidence="2" type="ORF">C5L36_0E03710</name>
</gene>
<feature type="compositionally biased region" description="Low complexity" evidence="1">
    <location>
        <begin position="951"/>
        <end position="982"/>
    </location>
</feature>
<dbReference type="KEGG" id="pkz:C5L36_0E03710"/>
<sequence length="996" mass="112597">MLHTLFSKTQLEYCNYHLHRAAPSTGKSYPLSISFSHMQVQESIPQYQLLHGEKKILETANGIVVVTPTNLVYYSYNSSNGTLHYQSQRQLVTRTVKYLNHWDALFVESVSKDRSSTNIISYQTMANTPNIKLLPDTHHWHRSICGYTFNRISYTKLHETSPSSSLQPVSSMAIVYSTPIENVSLQYSSSTHSISIDSSSIAVFTFEPIQIFTECLSDQGKINRESIAPKTTSFLSSSTSPLFHFQLLEFKASHLIVSIFDTLHYSDLIEDRIYPPFQLQGNITCASRMENSNFLIAVTDVGGVFQLNIKTKSITPLLNTPLPIIADQVNITTKHIILHGQHTGLLTIDRVSHQTGYIHNTLHRFDQSNLFTGISYAYSTDSNDLVISFTDGHNSILAKETNNIDVLRLHPHGGHSLLGFVDNHRFLTRSNNRYYLNGEVQTDLHDDVCAVAPNIRIYRDSIEYLEDEEEIQVINKGTVGALSISKDASIIYTDARLLVIIHPYPKGGYSFCEIPFTPLNIKRLSNSECHRDAKIDGIDAEELLQSYALFNETKLLIGSLSIPWSPEDPIKDVERVPNSLNRLYVLTYSGSLWEFNSVTYECVLILQSLKIKFLTSLGKATIVAIGNTLSIVNYKNSNKLEEIYKFDGDVLSYMKTSSSETYISVTSGLYRITESATPRFHEFPISGIVKERIQYSDSLSLIYSQSQLALYNDKSAEIFSIFSVPDIYQVRLDLELNPLTPTIIISTFTLNQTSFLIQLEYRNHSFQLVNYKPIDTYFPIHIEPYYGKYYSGLHVSSYRAATTKRKTDFSITQEIKTDMTYDLQNKRLLYISRGNRLAELSQNSRSFKRGVRRIFTNQDGFIYLVDEDNAISIYEDKPHVISGIEEASSVGEYVWINDHSGQISEKPTRFKPGVLGFMVAGLKLGVTWVPDEEEKVILKRRKEKREDIRGLGSPNSSETESSSDMNSDSDSDTSSLDSGSASSDDETEQGSQDDAN</sequence>
<feature type="region of interest" description="Disordered" evidence="1">
    <location>
        <begin position="944"/>
        <end position="996"/>
    </location>
</feature>